<feature type="compositionally biased region" description="Low complexity" evidence="1">
    <location>
        <begin position="11"/>
        <end position="26"/>
    </location>
</feature>
<keyword evidence="2" id="KW-1133">Transmembrane helix</keyword>
<gene>
    <name evidence="3" type="ORF">OS493_000706</name>
</gene>
<feature type="transmembrane region" description="Helical" evidence="2">
    <location>
        <begin position="261"/>
        <end position="286"/>
    </location>
</feature>
<evidence type="ECO:0000313" key="3">
    <source>
        <dbReference type="EMBL" id="KAJ7394871.1"/>
    </source>
</evidence>
<keyword evidence="2" id="KW-0812">Transmembrane</keyword>
<proteinExistence type="predicted"/>
<feature type="region of interest" description="Disordered" evidence="1">
    <location>
        <begin position="1"/>
        <end position="44"/>
    </location>
</feature>
<dbReference type="AlphaFoldDB" id="A0A9X0DCS2"/>
<protein>
    <submittedName>
        <fullName evidence="3">Uncharacterized protein</fullName>
    </submittedName>
</protein>
<evidence type="ECO:0000256" key="2">
    <source>
        <dbReference type="SAM" id="Phobius"/>
    </source>
</evidence>
<keyword evidence="2" id="KW-0472">Membrane</keyword>
<comment type="caution">
    <text evidence="3">The sequence shown here is derived from an EMBL/GenBank/DDBJ whole genome shotgun (WGS) entry which is preliminary data.</text>
</comment>
<dbReference type="EMBL" id="MU825396">
    <property type="protein sequence ID" value="KAJ7394871.1"/>
    <property type="molecule type" value="Genomic_DNA"/>
</dbReference>
<reference evidence="3" key="1">
    <citation type="submission" date="2023-01" db="EMBL/GenBank/DDBJ databases">
        <title>Genome assembly of the deep-sea coral Lophelia pertusa.</title>
        <authorList>
            <person name="Herrera S."/>
            <person name="Cordes E."/>
        </authorList>
    </citation>
    <scope>NUCLEOTIDE SEQUENCE</scope>
    <source>
        <strain evidence="3">USNM1676648</strain>
        <tissue evidence="3">Polyp</tissue>
    </source>
</reference>
<evidence type="ECO:0000313" key="4">
    <source>
        <dbReference type="Proteomes" id="UP001163046"/>
    </source>
</evidence>
<accession>A0A9X0DCS2</accession>
<organism evidence="3 4">
    <name type="scientific">Desmophyllum pertusum</name>
    <dbReference type="NCBI Taxonomy" id="174260"/>
    <lineage>
        <taxon>Eukaryota</taxon>
        <taxon>Metazoa</taxon>
        <taxon>Cnidaria</taxon>
        <taxon>Anthozoa</taxon>
        <taxon>Hexacorallia</taxon>
        <taxon>Scleractinia</taxon>
        <taxon>Caryophylliina</taxon>
        <taxon>Caryophylliidae</taxon>
        <taxon>Desmophyllum</taxon>
    </lineage>
</organism>
<evidence type="ECO:0000256" key="1">
    <source>
        <dbReference type="SAM" id="MobiDB-lite"/>
    </source>
</evidence>
<sequence>MAEQVPAPAEGDAVQRAVADVVQQGDLNPAPPAAQPADEEPNMEEITRRIEKLEKSQEANVEGILSKILQMANSKSVPFYRDQVFEQLLNLKIMFSLLDIRVDSTCNVSEITWNHLVSPKDKDGNGTTIQRGHDGVFGECQKMYFKGIPVAVKQLKQCIKALEDSSTSSVETFLPKVSLYGMCHNLDFDKYEAFRQAEQLAAIAQASNHEKASFYDLATSSMREQLLSTLGPPCWLTSPLPAKTAQHPGSTDHPHMQGLCLILVLLLAWFVTTVAPLVIVFCNVGGSTWTKKFYNKNLDAVTAEVEDYALTMKSLVEEFQATVVPMAQKCQASVVRMSNKDKEQCVEENEYEVVVLPDPSGRQEEND</sequence>
<keyword evidence="4" id="KW-1185">Reference proteome</keyword>
<name>A0A9X0DCS2_9CNID</name>
<dbReference type="Proteomes" id="UP001163046">
    <property type="component" value="Unassembled WGS sequence"/>
</dbReference>